<reference evidence="2" key="1">
    <citation type="submission" date="2022-11" db="UniProtKB">
        <authorList>
            <consortium name="WormBaseParasite"/>
        </authorList>
    </citation>
    <scope>IDENTIFICATION</scope>
</reference>
<proteinExistence type="predicted"/>
<accession>A0AC34FVI4</accession>
<sequence length="352" mass="40554">MKVALSVKEIWSFMNGVLCVYKPRDISLASLKKRIVNQIVEEGNTYDDSMDTIPMIEMPIVEPHPETEALLVVGTRRQLDYRRHPLMCGKAFRAEDIMIEQITELEPASSGICAFAIGSECYKLDDLRHQAWINTYRMIGKFGEQTDKHYIRGKIIERAQYEHVTRHKLQKLLTRLRAQYKRASFELAEVDIKSQAAFELARKGVPRPRILDSPVVYNASINNFHTPFFGLTIQVTGETDYFLRAFIHELGLSLGTVACTKQLRRIRMDVLGKDHALLDKELNLTNIIRNILLCNKALELAKEEKKEPVIKVKKLNEMESNTIVEAYKPVAEDDETEEDCLRIPWGREYTKV</sequence>
<name>A0AC34FVI4_9BILA</name>
<protein>
    <submittedName>
        <fullName evidence="2">Pseudouridine synthase II N-terminal domain-containing protein</fullName>
    </submittedName>
</protein>
<organism evidence="1 2">
    <name type="scientific">Panagrolaimus sp. ES5</name>
    <dbReference type="NCBI Taxonomy" id="591445"/>
    <lineage>
        <taxon>Eukaryota</taxon>
        <taxon>Metazoa</taxon>
        <taxon>Ecdysozoa</taxon>
        <taxon>Nematoda</taxon>
        <taxon>Chromadorea</taxon>
        <taxon>Rhabditida</taxon>
        <taxon>Tylenchina</taxon>
        <taxon>Panagrolaimomorpha</taxon>
        <taxon>Panagrolaimoidea</taxon>
        <taxon>Panagrolaimidae</taxon>
        <taxon>Panagrolaimus</taxon>
    </lineage>
</organism>
<dbReference type="WBParaSite" id="ES5_v2.g21526.t1">
    <property type="protein sequence ID" value="ES5_v2.g21526.t1"/>
    <property type="gene ID" value="ES5_v2.g21526"/>
</dbReference>
<dbReference type="Proteomes" id="UP000887579">
    <property type="component" value="Unplaced"/>
</dbReference>
<evidence type="ECO:0000313" key="2">
    <source>
        <dbReference type="WBParaSite" id="ES5_v2.g21526.t1"/>
    </source>
</evidence>
<evidence type="ECO:0000313" key="1">
    <source>
        <dbReference type="Proteomes" id="UP000887579"/>
    </source>
</evidence>